<sequence length="237" mass="25701">MIPAGQRVYAIGDVHGCVVQLRQLLAMMAADDATRGAAETTIILLGDLVDRGPGSAAVIDELIALRERAPATRFIAGNHEEVFLHALEGDEQALRMFCRIGGRETIMSYGLSGPEYERLDYVELAGELQRIVPPAHTAFLQSFEDVIAIGDYAFVHAGVRPGVALSEQKVSDLRWIRSTFLDFAGRHEKMIVHGHTITPEVERKAGRIGIDTGAYAGGPLTALGLEGEDNWVLQATP</sequence>
<accession>A0A1H7FYV6</accession>
<keyword evidence="3" id="KW-1185">Reference proteome</keyword>
<gene>
    <name evidence="2" type="ORF">SAMN05216382_0166</name>
</gene>
<dbReference type="Proteomes" id="UP000199214">
    <property type="component" value="Unassembled WGS sequence"/>
</dbReference>
<dbReference type="STRING" id="1855283.SAMN05216382_0166"/>
<dbReference type="GO" id="GO:0005737">
    <property type="term" value="C:cytoplasm"/>
    <property type="evidence" value="ECO:0007669"/>
    <property type="project" value="TreeGrafter"/>
</dbReference>
<dbReference type="AlphaFoldDB" id="A0A1H7FYV6"/>
<dbReference type="InterPro" id="IPR050126">
    <property type="entry name" value="Ap4A_hydrolase"/>
</dbReference>
<feature type="domain" description="Calcineurin-like phosphoesterase" evidence="1">
    <location>
        <begin position="7"/>
        <end position="195"/>
    </location>
</feature>
<dbReference type="Gene3D" id="3.60.21.10">
    <property type="match status" value="1"/>
</dbReference>
<proteinExistence type="predicted"/>
<dbReference type="GO" id="GO:0016791">
    <property type="term" value="F:phosphatase activity"/>
    <property type="evidence" value="ECO:0007669"/>
    <property type="project" value="TreeGrafter"/>
</dbReference>
<dbReference type="Pfam" id="PF00149">
    <property type="entry name" value="Metallophos"/>
    <property type="match status" value="1"/>
</dbReference>
<dbReference type="PANTHER" id="PTHR42850:SF4">
    <property type="entry name" value="ZINC-DEPENDENT ENDOPOLYPHOSPHATASE"/>
    <property type="match status" value="1"/>
</dbReference>
<dbReference type="InterPro" id="IPR004843">
    <property type="entry name" value="Calcineurin-like_PHP"/>
</dbReference>
<name>A0A1H7FYV6_9SPHN</name>
<protein>
    <submittedName>
        <fullName evidence="2">Serine/threonine protein phosphatase 1</fullName>
    </submittedName>
</protein>
<dbReference type="PANTHER" id="PTHR42850">
    <property type="entry name" value="METALLOPHOSPHOESTERASE"/>
    <property type="match status" value="1"/>
</dbReference>
<evidence type="ECO:0000313" key="2">
    <source>
        <dbReference type="EMBL" id="SEK31283.1"/>
    </source>
</evidence>
<dbReference type="CDD" id="cd00144">
    <property type="entry name" value="MPP_PPP_family"/>
    <property type="match status" value="1"/>
</dbReference>
<organism evidence="2 3">
    <name type="scientific">Sphingomonas palmae</name>
    <dbReference type="NCBI Taxonomy" id="1855283"/>
    <lineage>
        <taxon>Bacteria</taxon>
        <taxon>Pseudomonadati</taxon>
        <taxon>Pseudomonadota</taxon>
        <taxon>Alphaproteobacteria</taxon>
        <taxon>Sphingomonadales</taxon>
        <taxon>Sphingomonadaceae</taxon>
        <taxon>Sphingomonas</taxon>
    </lineage>
</organism>
<dbReference type="GO" id="GO:0008803">
    <property type="term" value="F:bis(5'-nucleosyl)-tetraphosphatase (symmetrical) activity"/>
    <property type="evidence" value="ECO:0007669"/>
    <property type="project" value="TreeGrafter"/>
</dbReference>
<dbReference type="RefSeq" id="WP_177171467.1">
    <property type="nucleotide sequence ID" value="NZ_FNZZ01000001.1"/>
</dbReference>
<dbReference type="GO" id="GO:0110154">
    <property type="term" value="P:RNA decapping"/>
    <property type="evidence" value="ECO:0007669"/>
    <property type="project" value="TreeGrafter"/>
</dbReference>
<dbReference type="InterPro" id="IPR029052">
    <property type="entry name" value="Metallo-depent_PP-like"/>
</dbReference>
<evidence type="ECO:0000259" key="1">
    <source>
        <dbReference type="Pfam" id="PF00149"/>
    </source>
</evidence>
<dbReference type="EMBL" id="FNZZ01000001">
    <property type="protein sequence ID" value="SEK31283.1"/>
    <property type="molecule type" value="Genomic_DNA"/>
</dbReference>
<evidence type="ECO:0000313" key="3">
    <source>
        <dbReference type="Proteomes" id="UP000199214"/>
    </source>
</evidence>
<reference evidence="3" key="1">
    <citation type="submission" date="2016-10" db="EMBL/GenBank/DDBJ databases">
        <authorList>
            <person name="Varghese N."/>
            <person name="Submissions S."/>
        </authorList>
    </citation>
    <scope>NUCLEOTIDE SEQUENCE [LARGE SCALE GENOMIC DNA]</scope>
    <source>
        <strain evidence="3">JS21-1</strain>
    </source>
</reference>
<dbReference type="SUPFAM" id="SSF56300">
    <property type="entry name" value="Metallo-dependent phosphatases"/>
    <property type="match status" value="1"/>
</dbReference>